<organism evidence="2 3">
    <name type="scientific">Rangifer tarandus platyrhynchus</name>
    <name type="common">Svalbard reindeer</name>
    <dbReference type="NCBI Taxonomy" id="3082113"/>
    <lineage>
        <taxon>Eukaryota</taxon>
        <taxon>Metazoa</taxon>
        <taxon>Chordata</taxon>
        <taxon>Craniata</taxon>
        <taxon>Vertebrata</taxon>
        <taxon>Euteleostomi</taxon>
        <taxon>Mammalia</taxon>
        <taxon>Eutheria</taxon>
        <taxon>Laurasiatheria</taxon>
        <taxon>Artiodactyla</taxon>
        <taxon>Ruminantia</taxon>
        <taxon>Pecora</taxon>
        <taxon>Cervidae</taxon>
        <taxon>Odocoileinae</taxon>
        <taxon>Rangifer</taxon>
    </lineage>
</organism>
<gene>
    <name evidence="2" type="ORF">MRATA1EN1_LOCUS7374</name>
</gene>
<reference evidence="2" key="1">
    <citation type="submission" date="2023-04" db="EMBL/GenBank/DDBJ databases">
        <authorList>
            <consortium name="ELIXIR-Norway"/>
        </authorList>
    </citation>
    <scope>NUCLEOTIDE SEQUENCE [LARGE SCALE GENOMIC DNA]</scope>
</reference>
<accession>A0ABN8YCW7</accession>
<evidence type="ECO:0000313" key="3">
    <source>
        <dbReference type="Proteomes" id="UP001176941"/>
    </source>
</evidence>
<name>A0ABN8YCW7_RANTA</name>
<evidence type="ECO:0000313" key="2">
    <source>
        <dbReference type="EMBL" id="CAI9158412.1"/>
    </source>
</evidence>
<feature type="compositionally biased region" description="Low complexity" evidence="1">
    <location>
        <begin position="71"/>
        <end position="80"/>
    </location>
</feature>
<evidence type="ECO:0000256" key="1">
    <source>
        <dbReference type="SAM" id="MobiDB-lite"/>
    </source>
</evidence>
<protein>
    <submittedName>
        <fullName evidence="2">Uncharacterized protein</fullName>
    </submittedName>
</protein>
<feature type="region of interest" description="Disordered" evidence="1">
    <location>
        <begin position="1"/>
        <end position="105"/>
    </location>
</feature>
<dbReference type="EMBL" id="OX459953">
    <property type="protein sequence ID" value="CAI9158412.1"/>
    <property type="molecule type" value="Genomic_DNA"/>
</dbReference>
<keyword evidence="3" id="KW-1185">Reference proteome</keyword>
<dbReference type="Proteomes" id="UP001176941">
    <property type="component" value="Chromosome 17"/>
</dbReference>
<feature type="compositionally biased region" description="Basic and acidic residues" evidence="1">
    <location>
        <begin position="49"/>
        <end position="65"/>
    </location>
</feature>
<sequence length="105" mass="11428">MLTHAPATGLARNRRRILPSPSAPQRRSLPARTPDRNPGPTGTSGRLGSQDRGRSCSQRRQDWGRQRKRPLPLSSPALLPEHARGAPYLRIGVGEEPPLGTRSPG</sequence>
<proteinExistence type="predicted"/>